<dbReference type="AlphaFoldDB" id="X0S8A8"/>
<accession>X0S8A8</accession>
<evidence type="ECO:0000313" key="2">
    <source>
        <dbReference type="EMBL" id="GAF77249.1"/>
    </source>
</evidence>
<feature type="domain" description="IrrE N-terminal-like" evidence="1">
    <location>
        <begin position="93"/>
        <end position="185"/>
    </location>
</feature>
<evidence type="ECO:0000259" key="1">
    <source>
        <dbReference type="Pfam" id="PF06114"/>
    </source>
</evidence>
<sequence>MKMSNYVPPVAPMSKRAIEEEATKLVRTHYPHVLREPTEFPVLEFFDHVLREDYQLDTGVDELSDGVEGMTWPDGRVMVSEETYRGAAIGIPRCRFTVVHESYHGLKHVRQIRKALVDSGELVLYRRTTIEAYRDPEWQANYFAGAILMPATMVKRMAAGEGRLILPIAMAEVFTVSVAAANVRLQKLRISSEKESRTAGRG</sequence>
<dbReference type="Pfam" id="PF06114">
    <property type="entry name" value="Peptidase_M78"/>
    <property type="match status" value="1"/>
</dbReference>
<dbReference type="InterPro" id="IPR010359">
    <property type="entry name" value="IrrE_HExxH"/>
</dbReference>
<name>X0S8A8_9ZZZZ</name>
<reference evidence="2" key="1">
    <citation type="journal article" date="2014" name="Front. Microbiol.">
        <title>High frequency of phylogenetically diverse reductive dehalogenase-homologous genes in deep subseafloor sedimentary metagenomes.</title>
        <authorList>
            <person name="Kawai M."/>
            <person name="Futagami T."/>
            <person name="Toyoda A."/>
            <person name="Takaki Y."/>
            <person name="Nishi S."/>
            <person name="Hori S."/>
            <person name="Arai W."/>
            <person name="Tsubouchi T."/>
            <person name="Morono Y."/>
            <person name="Uchiyama I."/>
            <person name="Ito T."/>
            <person name="Fujiyama A."/>
            <person name="Inagaki F."/>
            <person name="Takami H."/>
        </authorList>
    </citation>
    <scope>NUCLEOTIDE SEQUENCE</scope>
    <source>
        <strain evidence="2">Expedition CK06-06</strain>
    </source>
</reference>
<dbReference type="EMBL" id="BARS01007029">
    <property type="protein sequence ID" value="GAF77249.1"/>
    <property type="molecule type" value="Genomic_DNA"/>
</dbReference>
<gene>
    <name evidence="2" type="ORF">S01H1_13610</name>
</gene>
<comment type="caution">
    <text evidence="2">The sequence shown here is derived from an EMBL/GenBank/DDBJ whole genome shotgun (WGS) entry which is preliminary data.</text>
</comment>
<organism evidence="2">
    <name type="scientific">marine sediment metagenome</name>
    <dbReference type="NCBI Taxonomy" id="412755"/>
    <lineage>
        <taxon>unclassified sequences</taxon>
        <taxon>metagenomes</taxon>
        <taxon>ecological metagenomes</taxon>
    </lineage>
</organism>
<proteinExistence type="predicted"/>
<protein>
    <recommendedName>
        <fullName evidence="1">IrrE N-terminal-like domain-containing protein</fullName>
    </recommendedName>
</protein>